<evidence type="ECO:0000256" key="2">
    <source>
        <dbReference type="SAM" id="SignalP"/>
    </source>
</evidence>
<accession>A0AAV0TJY3</accession>
<dbReference type="Proteomes" id="UP001162031">
    <property type="component" value="Unassembled WGS sequence"/>
</dbReference>
<sequence length="248" mass="27695">MRYCRLLAPVVSVLVFARPGLVSASTKGSNGTTSDFRVLEHGPPNELQDARSVDKEAQEDRAPYFGTEKAATIVARHVNAMVEAFDAAKRGTQTLTAAEDLEHFRTVIGSMRTSSERMQHVDHGYPSDKHSKLAEMMFSRPSFLKKRSLKTGEMTTEEVNNMYEEYKKIIPNDRDLAVLIQLAKEFGTAPAKRNAESMEKVQFEAWAKANVAPQDGPLKWDPAHSALHGRDAEVKKVQQAYAKHRPAK</sequence>
<dbReference type="EMBL" id="CANTFL010000471">
    <property type="protein sequence ID" value="CAI5723197.1"/>
    <property type="molecule type" value="Genomic_DNA"/>
</dbReference>
<comment type="caution">
    <text evidence="3">The sequence shown here is derived from an EMBL/GenBank/DDBJ whole genome shotgun (WGS) entry which is preliminary data.</text>
</comment>
<evidence type="ECO:0008006" key="5">
    <source>
        <dbReference type="Google" id="ProtNLM"/>
    </source>
</evidence>
<feature type="region of interest" description="Disordered" evidence="1">
    <location>
        <begin position="24"/>
        <end position="57"/>
    </location>
</feature>
<evidence type="ECO:0000256" key="1">
    <source>
        <dbReference type="SAM" id="MobiDB-lite"/>
    </source>
</evidence>
<feature type="compositionally biased region" description="Basic and acidic residues" evidence="1">
    <location>
        <begin position="48"/>
        <end position="57"/>
    </location>
</feature>
<protein>
    <recommendedName>
        <fullName evidence="5">RxLR effector candidate protein</fullName>
    </recommendedName>
</protein>
<proteinExistence type="predicted"/>
<dbReference type="AlphaFoldDB" id="A0AAV0TJY3"/>
<organism evidence="3 4">
    <name type="scientific">Hyaloperonospora brassicae</name>
    <name type="common">Brassica downy mildew</name>
    <name type="synonym">Peronospora brassicae</name>
    <dbReference type="NCBI Taxonomy" id="162125"/>
    <lineage>
        <taxon>Eukaryota</taxon>
        <taxon>Sar</taxon>
        <taxon>Stramenopiles</taxon>
        <taxon>Oomycota</taxon>
        <taxon>Peronosporomycetes</taxon>
        <taxon>Peronosporales</taxon>
        <taxon>Peronosporaceae</taxon>
        <taxon>Hyaloperonospora</taxon>
    </lineage>
</organism>
<name>A0AAV0TJY3_HYABA</name>
<evidence type="ECO:0000313" key="4">
    <source>
        <dbReference type="Proteomes" id="UP001162031"/>
    </source>
</evidence>
<feature type="chain" id="PRO_5043325900" description="RxLR effector candidate protein" evidence="2">
    <location>
        <begin position="25"/>
        <end position="248"/>
    </location>
</feature>
<keyword evidence="4" id="KW-1185">Reference proteome</keyword>
<feature type="signal peptide" evidence="2">
    <location>
        <begin position="1"/>
        <end position="24"/>
    </location>
</feature>
<gene>
    <name evidence="3" type="ORF">HBR001_LOCUS3058</name>
</gene>
<evidence type="ECO:0000313" key="3">
    <source>
        <dbReference type="EMBL" id="CAI5723197.1"/>
    </source>
</evidence>
<keyword evidence="2" id="KW-0732">Signal</keyword>
<feature type="compositionally biased region" description="Polar residues" evidence="1">
    <location>
        <begin position="24"/>
        <end position="35"/>
    </location>
</feature>
<reference evidence="3" key="1">
    <citation type="submission" date="2022-12" db="EMBL/GenBank/DDBJ databases">
        <authorList>
            <person name="Webb A."/>
        </authorList>
    </citation>
    <scope>NUCLEOTIDE SEQUENCE</scope>
    <source>
        <strain evidence="3">Hp1</strain>
    </source>
</reference>